<evidence type="ECO:0000313" key="2">
    <source>
        <dbReference type="Proteomes" id="UP001162501"/>
    </source>
</evidence>
<dbReference type="EMBL" id="OX596105">
    <property type="protein sequence ID" value="CAI9700328.1"/>
    <property type="molecule type" value="Genomic_DNA"/>
</dbReference>
<gene>
    <name evidence="1" type="ORF">MRATA1EN3_LOCUS11541</name>
</gene>
<evidence type="ECO:0000313" key="1">
    <source>
        <dbReference type="EMBL" id="CAI9700328.1"/>
    </source>
</evidence>
<reference evidence="1" key="1">
    <citation type="submission" date="2023-05" db="EMBL/GenBank/DDBJ databases">
        <authorList>
            <consortium name="ELIXIR-Norway"/>
        </authorList>
    </citation>
    <scope>NUCLEOTIDE SEQUENCE</scope>
</reference>
<dbReference type="Proteomes" id="UP001162501">
    <property type="component" value="Chromosome 21"/>
</dbReference>
<protein>
    <submittedName>
        <fullName evidence="1">Uncharacterized protein</fullName>
    </submittedName>
</protein>
<accession>A0ACB0EI12</accession>
<proteinExistence type="predicted"/>
<name>A0ACB0EI12_RANTA</name>
<organism evidence="1 2">
    <name type="scientific">Rangifer tarandus platyrhynchus</name>
    <name type="common">Svalbard reindeer</name>
    <dbReference type="NCBI Taxonomy" id="3082113"/>
    <lineage>
        <taxon>Eukaryota</taxon>
        <taxon>Metazoa</taxon>
        <taxon>Chordata</taxon>
        <taxon>Craniata</taxon>
        <taxon>Vertebrata</taxon>
        <taxon>Euteleostomi</taxon>
        <taxon>Mammalia</taxon>
        <taxon>Eutheria</taxon>
        <taxon>Laurasiatheria</taxon>
        <taxon>Artiodactyla</taxon>
        <taxon>Ruminantia</taxon>
        <taxon>Pecora</taxon>
        <taxon>Cervidae</taxon>
        <taxon>Odocoileinae</taxon>
        <taxon>Rangifer</taxon>
    </lineage>
</organism>
<sequence length="174" mass="19021">MCRRVDCTCGHEKALEQRALWAGAAPSRLQHSPSEGWAALPSQGRSAVTSGLVRLPSSYTASSLKPSLAIRKKSNGNVILRLSAGGWKWAQDEERTRQKNVPLSPCHPEATGRSESVRTPKATASGLRHRPTPWRRWEENDASSSQAVRSSAEITSLLRYPQSMALCSGNRSLC</sequence>